<dbReference type="OrthoDB" id="240542at2157"/>
<dbReference type="RefSeq" id="WP_006187063.1">
    <property type="nucleotide sequence ID" value="NZ_AOII01000099.1"/>
</dbReference>
<feature type="compositionally biased region" description="Basic and acidic residues" evidence="1">
    <location>
        <begin position="28"/>
        <end position="41"/>
    </location>
</feature>
<evidence type="ECO:0000259" key="2">
    <source>
        <dbReference type="Pfam" id="PF26492"/>
    </source>
</evidence>
<dbReference type="Proteomes" id="UP000011618">
    <property type="component" value="Unassembled WGS sequence"/>
</dbReference>
<feature type="compositionally biased region" description="Acidic residues" evidence="1">
    <location>
        <begin position="42"/>
        <end position="51"/>
    </location>
</feature>
<name>L9YHR1_9EURY</name>
<evidence type="ECO:0000313" key="4">
    <source>
        <dbReference type="Proteomes" id="UP000011618"/>
    </source>
</evidence>
<evidence type="ECO:0000313" key="3">
    <source>
        <dbReference type="EMBL" id="ELY73241.1"/>
    </source>
</evidence>
<dbReference type="EMBL" id="AOII01000099">
    <property type="protein sequence ID" value="ELY73241.1"/>
    <property type="molecule type" value="Genomic_DNA"/>
</dbReference>
<dbReference type="PATRIC" id="fig|1227495.3.peg.3522"/>
<comment type="caution">
    <text evidence="3">The sequence shown here is derived from an EMBL/GenBank/DDBJ whole genome shotgun (WGS) entry which is preliminary data.</text>
</comment>
<dbReference type="eggNOG" id="arCOG06154">
    <property type="taxonomic scope" value="Archaea"/>
</dbReference>
<reference evidence="3 4" key="1">
    <citation type="journal article" date="2014" name="PLoS Genet.">
        <title>Phylogenetically driven sequencing of extremely halophilic archaea reveals strategies for static and dynamic osmo-response.</title>
        <authorList>
            <person name="Becker E.A."/>
            <person name="Seitzer P.M."/>
            <person name="Tritt A."/>
            <person name="Larsen D."/>
            <person name="Krusor M."/>
            <person name="Yao A.I."/>
            <person name="Wu D."/>
            <person name="Madern D."/>
            <person name="Eisen J.A."/>
            <person name="Darling A.E."/>
            <person name="Facciotti M.T."/>
        </authorList>
    </citation>
    <scope>NUCLEOTIDE SEQUENCE [LARGE SCALE GENOMIC DNA]</scope>
    <source>
        <strain evidence="3 4">DSM 3751</strain>
    </source>
</reference>
<gene>
    <name evidence="3" type="ORF">C487_17605</name>
</gene>
<evidence type="ECO:0000256" key="1">
    <source>
        <dbReference type="SAM" id="MobiDB-lite"/>
    </source>
</evidence>
<dbReference type="Pfam" id="PF26492">
    <property type="entry name" value="DUF8160"/>
    <property type="match status" value="1"/>
</dbReference>
<feature type="domain" description="DUF8160" evidence="2">
    <location>
        <begin position="11"/>
        <end position="128"/>
    </location>
</feature>
<dbReference type="AlphaFoldDB" id="L9YHR1"/>
<sequence length="129" mass="15194">MSDDRAARLSEKRNQSREKAQSQASKPSETDKPEQTDKPSETDEPDENDETNTERVKDEQVGTYFYLPEDQRDELRYRYKMLSAEYEREFGEDLEKNRHFYPLLVEYGLDGLDSADAHDVQEMLEGLDY</sequence>
<proteinExistence type="predicted"/>
<organism evidence="3 4">
    <name type="scientific">Natrinema pallidum DSM 3751</name>
    <dbReference type="NCBI Taxonomy" id="1227495"/>
    <lineage>
        <taxon>Archaea</taxon>
        <taxon>Methanobacteriati</taxon>
        <taxon>Methanobacteriota</taxon>
        <taxon>Stenosarchaea group</taxon>
        <taxon>Halobacteria</taxon>
        <taxon>Halobacteriales</taxon>
        <taxon>Natrialbaceae</taxon>
        <taxon>Natrinema</taxon>
    </lineage>
</organism>
<dbReference type="InterPro" id="IPR058474">
    <property type="entry name" value="DUF8160"/>
</dbReference>
<feature type="region of interest" description="Disordered" evidence="1">
    <location>
        <begin position="1"/>
        <end position="67"/>
    </location>
</feature>
<feature type="compositionally biased region" description="Basic and acidic residues" evidence="1">
    <location>
        <begin position="1"/>
        <end position="20"/>
    </location>
</feature>
<accession>L9YHR1</accession>
<protein>
    <recommendedName>
        <fullName evidence="2">DUF8160 domain-containing protein</fullName>
    </recommendedName>
</protein>